<proteinExistence type="inferred from homology"/>
<dbReference type="Pfam" id="PF02961">
    <property type="entry name" value="SAM_BAF"/>
    <property type="match status" value="1"/>
</dbReference>
<dbReference type="SUPFAM" id="SSF47798">
    <property type="entry name" value="Barrier-to-autointegration factor, BAF"/>
    <property type="match status" value="1"/>
</dbReference>
<evidence type="ECO:0000256" key="7">
    <source>
        <dbReference type="ARBA" id="ARBA00069025"/>
    </source>
</evidence>
<dbReference type="GO" id="GO:0005634">
    <property type="term" value="C:nucleus"/>
    <property type="evidence" value="ECO:0007669"/>
    <property type="project" value="UniProtKB-SubCell"/>
</dbReference>
<accession>A0A2A2J7E2</accession>
<keyword evidence="3" id="KW-0238">DNA-binding</keyword>
<dbReference type="InterPro" id="IPR051387">
    <property type="entry name" value="BAF"/>
</dbReference>
<reference evidence="8 9" key="1">
    <citation type="journal article" date="2017" name="Curr. Biol.">
        <title>Genome architecture and evolution of a unichromosomal asexual nematode.</title>
        <authorList>
            <person name="Fradin H."/>
            <person name="Zegar C."/>
            <person name="Gutwein M."/>
            <person name="Lucas J."/>
            <person name="Kovtun M."/>
            <person name="Corcoran D."/>
            <person name="Baugh L.R."/>
            <person name="Kiontke K."/>
            <person name="Gunsalus K."/>
            <person name="Fitch D.H."/>
            <person name="Piano F."/>
        </authorList>
    </citation>
    <scope>NUCLEOTIDE SEQUENCE [LARGE SCALE GENOMIC DNA]</scope>
    <source>
        <strain evidence="8">PF1309</strain>
    </source>
</reference>
<dbReference type="STRING" id="2018661.A0A2A2J7E2"/>
<evidence type="ECO:0000313" key="8">
    <source>
        <dbReference type="EMBL" id="PAV57718.1"/>
    </source>
</evidence>
<dbReference type="InterPro" id="IPR036617">
    <property type="entry name" value="BAF_sf"/>
</dbReference>
<dbReference type="SMART" id="SM01023">
    <property type="entry name" value="BAF"/>
    <property type="match status" value="1"/>
</dbReference>
<keyword evidence="2" id="KW-0597">Phosphoprotein</keyword>
<dbReference type="InterPro" id="IPR004122">
    <property type="entry name" value="BAF_prot"/>
</dbReference>
<dbReference type="PANTHER" id="PTHR47507:SF6">
    <property type="entry name" value="BARRIER-TO-AUTOINTEGRATION FACTOR"/>
    <property type="match status" value="1"/>
</dbReference>
<gene>
    <name evidence="8" type="ORF">WR25_15839</name>
</gene>
<dbReference type="PANTHER" id="PTHR47507">
    <property type="entry name" value="BARRIER TO AUTOINTEGRATION FACTOR 2"/>
    <property type="match status" value="1"/>
</dbReference>
<dbReference type="OrthoDB" id="9997163at2759"/>
<protein>
    <recommendedName>
        <fullName evidence="7">Barrier-to-autointegration factor 1</fullName>
    </recommendedName>
</protein>
<keyword evidence="9" id="KW-1185">Reference proteome</keyword>
<comment type="caution">
    <text evidence="8">The sequence shown here is derived from an EMBL/GenBank/DDBJ whole genome shotgun (WGS) entry which is preliminary data.</text>
</comment>
<name>A0A2A2J7E2_9BILA</name>
<dbReference type="GO" id="GO:0000793">
    <property type="term" value="C:condensed chromosome"/>
    <property type="evidence" value="ECO:0007669"/>
    <property type="project" value="TreeGrafter"/>
</dbReference>
<comment type="subcellular location">
    <subcellularLocation>
        <location evidence="1">Nucleus</location>
    </subcellularLocation>
</comment>
<dbReference type="Proteomes" id="UP000218231">
    <property type="component" value="Unassembled WGS sequence"/>
</dbReference>
<evidence type="ECO:0000256" key="4">
    <source>
        <dbReference type="ARBA" id="ARBA00023242"/>
    </source>
</evidence>
<evidence type="ECO:0000256" key="1">
    <source>
        <dbReference type="ARBA" id="ARBA00004123"/>
    </source>
</evidence>
<dbReference type="GO" id="GO:0051276">
    <property type="term" value="P:chromosome organization"/>
    <property type="evidence" value="ECO:0007669"/>
    <property type="project" value="TreeGrafter"/>
</dbReference>
<evidence type="ECO:0000256" key="3">
    <source>
        <dbReference type="ARBA" id="ARBA00023125"/>
    </source>
</evidence>
<dbReference type="FunFam" id="1.10.150.40:FF:000005">
    <property type="entry name" value="Barrier-to-autointegration factor 1"/>
    <property type="match status" value="1"/>
</dbReference>
<dbReference type="GO" id="GO:0003677">
    <property type="term" value="F:DNA binding"/>
    <property type="evidence" value="ECO:0007669"/>
    <property type="project" value="UniProtKB-KW"/>
</dbReference>
<dbReference type="EMBL" id="LIAE01010628">
    <property type="protein sequence ID" value="PAV57718.1"/>
    <property type="molecule type" value="Genomic_DNA"/>
</dbReference>
<evidence type="ECO:0000313" key="9">
    <source>
        <dbReference type="Proteomes" id="UP000218231"/>
    </source>
</evidence>
<evidence type="ECO:0000256" key="5">
    <source>
        <dbReference type="ARBA" id="ARBA00038496"/>
    </source>
</evidence>
<comment type="similarity">
    <text evidence="5">Belongs to the BAF family.</text>
</comment>
<evidence type="ECO:0000256" key="6">
    <source>
        <dbReference type="ARBA" id="ARBA00064955"/>
    </source>
</evidence>
<sequence>MCLIQTAPMASTSVKHREFIAEPMGDKDVTMVAGIGPTYGQKLKDNGFDKAYVLFGQYLLLKKDQEMFIEWLKEIAGVTANHAKSAFNCLNEWAEQYI</sequence>
<organism evidence="8 9">
    <name type="scientific">Diploscapter pachys</name>
    <dbReference type="NCBI Taxonomy" id="2018661"/>
    <lineage>
        <taxon>Eukaryota</taxon>
        <taxon>Metazoa</taxon>
        <taxon>Ecdysozoa</taxon>
        <taxon>Nematoda</taxon>
        <taxon>Chromadorea</taxon>
        <taxon>Rhabditida</taxon>
        <taxon>Rhabditina</taxon>
        <taxon>Rhabditomorpha</taxon>
        <taxon>Rhabditoidea</taxon>
        <taxon>Rhabditidae</taxon>
        <taxon>Diploscapter</taxon>
    </lineage>
</organism>
<dbReference type="AlphaFoldDB" id="A0A2A2J7E2"/>
<keyword evidence="4" id="KW-0539">Nucleus</keyword>
<dbReference type="Gene3D" id="1.10.150.40">
    <property type="entry name" value="Barrier-to-autointegration factor, BAF"/>
    <property type="match status" value="1"/>
</dbReference>
<evidence type="ECO:0000256" key="2">
    <source>
        <dbReference type="ARBA" id="ARBA00022553"/>
    </source>
</evidence>
<comment type="subunit">
    <text evidence="6">Interacts with emr-1 and lem-2. Interacts with lem-4l, leading to decreased phosphorylation by VRK1 and promoting dephosphorylation by protein phosphatase 2A (PP2A).</text>
</comment>